<reference evidence="2 3" key="1">
    <citation type="journal article" date="2018" name="Nat. Biotechnol.">
        <title>A standardized bacterial taxonomy based on genome phylogeny substantially revises the tree of life.</title>
        <authorList>
            <person name="Parks D.H."/>
            <person name="Chuvochina M."/>
            <person name="Waite D.W."/>
            <person name="Rinke C."/>
            <person name="Skarshewski A."/>
            <person name="Chaumeil P.A."/>
            <person name="Hugenholtz P."/>
        </authorList>
    </citation>
    <scope>NUCLEOTIDE SEQUENCE [LARGE SCALE GENOMIC DNA]</scope>
    <source>
        <strain evidence="2">UBA10378</strain>
    </source>
</reference>
<accession>A0A356W3J5</accession>
<dbReference type="Proteomes" id="UP000263957">
    <property type="component" value="Unassembled WGS sequence"/>
</dbReference>
<dbReference type="AlphaFoldDB" id="A0A356W3J5"/>
<gene>
    <name evidence="2" type="ORF">DD728_03190</name>
</gene>
<comment type="caution">
    <text evidence="2">The sequence shown here is derived from an EMBL/GenBank/DDBJ whole genome shotgun (WGS) entry which is preliminary data.</text>
</comment>
<feature type="non-terminal residue" evidence="2">
    <location>
        <position position="1"/>
    </location>
</feature>
<sequence>PTLIGLLSTVLKTMMLSGADLGLTLNLCKETASLSADQAAACTSADARGLQWSIIIFATIYAWAAIHYLLAGKTLQRDMVAKTA</sequence>
<protein>
    <submittedName>
        <fullName evidence="2">MFS transporter</fullName>
    </submittedName>
</protein>
<keyword evidence="1" id="KW-0472">Membrane</keyword>
<feature type="transmembrane region" description="Helical" evidence="1">
    <location>
        <begin position="50"/>
        <end position="70"/>
    </location>
</feature>
<keyword evidence="1" id="KW-1133">Transmembrane helix</keyword>
<evidence type="ECO:0000313" key="2">
    <source>
        <dbReference type="EMBL" id="HBQ47883.1"/>
    </source>
</evidence>
<evidence type="ECO:0000256" key="1">
    <source>
        <dbReference type="SAM" id="Phobius"/>
    </source>
</evidence>
<name>A0A356W3J5_9PROT</name>
<evidence type="ECO:0000313" key="3">
    <source>
        <dbReference type="Proteomes" id="UP000263957"/>
    </source>
</evidence>
<organism evidence="2 3">
    <name type="scientific">Hyphomonas atlantica</name>
    <dbReference type="NCBI Taxonomy" id="1280948"/>
    <lineage>
        <taxon>Bacteria</taxon>
        <taxon>Pseudomonadati</taxon>
        <taxon>Pseudomonadota</taxon>
        <taxon>Alphaproteobacteria</taxon>
        <taxon>Hyphomonadales</taxon>
        <taxon>Hyphomonadaceae</taxon>
        <taxon>Hyphomonas</taxon>
    </lineage>
</organism>
<dbReference type="EMBL" id="DOGS01000067">
    <property type="protein sequence ID" value="HBQ47883.1"/>
    <property type="molecule type" value="Genomic_DNA"/>
</dbReference>
<proteinExistence type="predicted"/>
<keyword evidence="1" id="KW-0812">Transmembrane</keyword>